<dbReference type="Proteomes" id="UP001356427">
    <property type="component" value="Unassembled WGS sequence"/>
</dbReference>
<evidence type="ECO:0000256" key="1">
    <source>
        <dbReference type="SAM" id="MobiDB-lite"/>
    </source>
</evidence>
<sequence length="120" mass="12792">MSPSEVVKLDWDGDEGFGGPHNEEAGVPSSDVELTLYLVPVRMVFTEASAKSLGVTLDNTLSFSANIKAVTRSYGGALWSVATNSGAWRLYWPEAQGALQPGQQDAVRETTGTPPALLRP</sequence>
<name>A0AAN8MBZ5_9TELE</name>
<accession>A0AAN8MBZ5</accession>
<gene>
    <name evidence="2" type="ORF">J4Q44_G00134550</name>
</gene>
<proteinExistence type="predicted"/>
<organism evidence="2 3">
    <name type="scientific">Coregonus suidteri</name>
    <dbReference type="NCBI Taxonomy" id="861788"/>
    <lineage>
        <taxon>Eukaryota</taxon>
        <taxon>Metazoa</taxon>
        <taxon>Chordata</taxon>
        <taxon>Craniata</taxon>
        <taxon>Vertebrata</taxon>
        <taxon>Euteleostomi</taxon>
        <taxon>Actinopterygii</taxon>
        <taxon>Neopterygii</taxon>
        <taxon>Teleostei</taxon>
        <taxon>Protacanthopterygii</taxon>
        <taxon>Salmoniformes</taxon>
        <taxon>Salmonidae</taxon>
        <taxon>Coregoninae</taxon>
        <taxon>Coregonus</taxon>
    </lineage>
</organism>
<dbReference type="EMBL" id="JAGTTL010000011">
    <property type="protein sequence ID" value="KAK6315931.1"/>
    <property type="molecule type" value="Genomic_DNA"/>
</dbReference>
<evidence type="ECO:0000313" key="2">
    <source>
        <dbReference type="EMBL" id="KAK6315931.1"/>
    </source>
</evidence>
<comment type="caution">
    <text evidence="2">The sequence shown here is derived from an EMBL/GenBank/DDBJ whole genome shotgun (WGS) entry which is preliminary data.</text>
</comment>
<dbReference type="AlphaFoldDB" id="A0AAN8MBZ5"/>
<feature type="region of interest" description="Disordered" evidence="1">
    <location>
        <begin position="98"/>
        <end position="120"/>
    </location>
</feature>
<evidence type="ECO:0000313" key="3">
    <source>
        <dbReference type="Proteomes" id="UP001356427"/>
    </source>
</evidence>
<keyword evidence="3" id="KW-1185">Reference proteome</keyword>
<reference evidence="2 3" key="1">
    <citation type="submission" date="2021-04" db="EMBL/GenBank/DDBJ databases">
        <authorList>
            <person name="De Guttry C."/>
            <person name="Zahm M."/>
            <person name="Klopp C."/>
            <person name="Cabau C."/>
            <person name="Louis A."/>
            <person name="Berthelot C."/>
            <person name="Parey E."/>
            <person name="Roest Crollius H."/>
            <person name="Montfort J."/>
            <person name="Robinson-Rechavi M."/>
            <person name="Bucao C."/>
            <person name="Bouchez O."/>
            <person name="Gislard M."/>
            <person name="Lluch J."/>
            <person name="Milhes M."/>
            <person name="Lampietro C."/>
            <person name="Lopez Roques C."/>
            <person name="Donnadieu C."/>
            <person name="Braasch I."/>
            <person name="Desvignes T."/>
            <person name="Postlethwait J."/>
            <person name="Bobe J."/>
            <person name="Wedekind C."/>
            <person name="Guiguen Y."/>
        </authorList>
    </citation>
    <scope>NUCLEOTIDE SEQUENCE [LARGE SCALE GENOMIC DNA]</scope>
    <source>
        <strain evidence="2">Cs_M1</strain>
        <tissue evidence="2">Blood</tissue>
    </source>
</reference>
<protein>
    <submittedName>
        <fullName evidence="2">Uncharacterized protein</fullName>
    </submittedName>
</protein>
<feature type="region of interest" description="Disordered" evidence="1">
    <location>
        <begin position="1"/>
        <end position="27"/>
    </location>
</feature>